<protein>
    <submittedName>
        <fullName evidence="2">Uncharacterized protein</fullName>
    </submittedName>
</protein>
<evidence type="ECO:0000256" key="1">
    <source>
        <dbReference type="SAM" id="Phobius"/>
    </source>
</evidence>
<gene>
    <name evidence="2" type="ORF">SDC9_153663</name>
</gene>
<proteinExistence type="predicted"/>
<sequence length="320" mass="33551">MDAFSGGLAGGTSGTIAGRTSSATVAAVAAMIIAVASGGTLLFGFFLGFFRGDRLGFGLVFCSFAAPDFGGVLDGFNEGVHDDLDGFHGVIVGGDRIIDVFGIAVGVDDGHNRNSELVGFADGDFVMADVHDNHHIGQFLHIGDSVEILVKFFGLTGEKRDFFFLEGRICFGNDLVDLLHFADGLADRGNVGEGSAHPSFGHIVHAGGVGGFSDDLLRLTLGADEKKLAAGGHGALQEIAGVGDLMNGLGDVDDGDTVFGTINEILHLGVPAFRLMSEMTSRFEKILDCERHSEAAFLFSMLSPGLSMLIVRQDTFAVFV</sequence>
<reference evidence="2" key="1">
    <citation type="submission" date="2019-08" db="EMBL/GenBank/DDBJ databases">
        <authorList>
            <person name="Kucharzyk K."/>
            <person name="Murdoch R.W."/>
            <person name="Higgins S."/>
            <person name="Loffler F."/>
        </authorList>
    </citation>
    <scope>NUCLEOTIDE SEQUENCE</scope>
</reference>
<keyword evidence="1" id="KW-0812">Transmembrane</keyword>
<accession>A0A645EWZ4</accession>
<name>A0A645EWZ4_9ZZZZ</name>
<keyword evidence="1" id="KW-0472">Membrane</keyword>
<keyword evidence="1" id="KW-1133">Transmembrane helix</keyword>
<organism evidence="2">
    <name type="scientific">bioreactor metagenome</name>
    <dbReference type="NCBI Taxonomy" id="1076179"/>
    <lineage>
        <taxon>unclassified sequences</taxon>
        <taxon>metagenomes</taxon>
        <taxon>ecological metagenomes</taxon>
    </lineage>
</organism>
<evidence type="ECO:0000313" key="2">
    <source>
        <dbReference type="EMBL" id="MPN06407.1"/>
    </source>
</evidence>
<dbReference type="EMBL" id="VSSQ01052308">
    <property type="protein sequence ID" value="MPN06407.1"/>
    <property type="molecule type" value="Genomic_DNA"/>
</dbReference>
<comment type="caution">
    <text evidence="2">The sequence shown here is derived from an EMBL/GenBank/DDBJ whole genome shotgun (WGS) entry which is preliminary data.</text>
</comment>
<feature type="transmembrane region" description="Helical" evidence="1">
    <location>
        <begin position="25"/>
        <end position="50"/>
    </location>
</feature>
<dbReference type="AlphaFoldDB" id="A0A645EWZ4"/>